<dbReference type="InterPro" id="IPR043502">
    <property type="entry name" value="DNA/RNA_pol_sf"/>
</dbReference>
<gene>
    <name evidence="1" type="ORF">ElyMa_001894100</name>
</gene>
<dbReference type="AlphaFoldDB" id="A0AAV4EQI7"/>
<keyword evidence="1" id="KW-0255">Endonuclease</keyword>
<keyword evidence="1" id="KW-0378">Hydrolase</keyword>
<dbReference type="SUPFAM" id="SSF56219">
    <property type="entry name" value="DNase I-like"/>
    <property type="match status" value="1"/>
</dbReference>
<dbReference type="EMBL" id="BMAT01003843">
    <property type="protein sequence ID" value="GFR63382.1"/>
    <property type="molecule type" value="Genomic_DNA"/>
</dbReference>
<dbReference type="InterPro" id="IPR036691">
    <property type="entry name" value="Endo/exonu/phosph_ase_sf"/>
</dbReference>
<accession>A0AAV4EQI7</accession>
<comment type="caution">
    <text evidence="1">The sequence shown here is derived from an EMBL/GenBank/DDBJ whole genome shotgun (WGS) entry which is preliminary data.</text>
</comment>
<dbReference type="Proteomes" id="UP000762676">
    <property type="component" value="Unassembled WGS sequence"/>
</dbReference>
<keyword evidence="2" id="KW-1185">Reference proteome</keyword>
<dbReference type="PANTHER" id="PTHR19446">
    <property type="entry name" value="REVERSE TRANSCRIPTASES"/>
    <property type="match status" value="1"/>
</dbReference>
<name>A0AAV4EQI7_9GAST</name>
<keyword evidence="1" id="KW-0540">Nuclease</keyword>
<evidence type="ECO:0000313" key="2">
    <source>
        <dbReference type="Proteomes" id="UP000762676"/>
    </source>
</evidence>
<organism evidence="1 2">
    <name type="scientific">Elysia marginata</name>
    <dbReference type="NCBI Taxonomy" id="1093978"/>
    <lineage>
        <taxon>Eukaryota</taxon>
        <taxon>Metazoa</taxon>
        <taxon>Spiralia</taxon>
        <taxon>Lophotrochozoa</taxon>
        <taxon>Mollusca</taxon>
        <taxon>Gastropoda</taxon>
        <taxon>Heterobranchia</taxon>
        <taxon>Euthyneura</taxon>
        <taxon>Panpulmonata</taxon>
        <taxon>Sacoglossa</taxon>
        <taxon>Placobranchoidea</taxon>
        <taxon>Plakobranchidae</taxon>
        <taxon>Elysia</taxon>
    </lineage>
</organism>
<feature type="non-terminal residue" evidence="1">
    <location>
        <position position="379"/>
    </location>
</feature>
<proteinExistence type="predicted"/>
<dbReference type="Gene3D" id="3.60.10.10">
    <property type="entry name" value="Endonuclease/exonuclease/phosphatase"/>
    <property type="match status" value="1"/>
</dbReference>
<evidence type="ECO:0000313" key="1">
    <source>
        <dbReference type="EMBL" id="GFR63382.1"/>
    </source>
</evidence>
<protein>
    <submittedName>
        <fullName evidence="1">Endonuclease-reverse transcriptase</fullName>
    </submittedName>
</protein>
<reference evidence="1 2" key="1">
    <citation type="journal article" date="2021" name="Elife">
        <title>Chloroplast acquisition without the gene transfer in kleptoplastic sea slugs, Plakobranchus ocellatus.</title>
        <authorList>
            <person name="Maeda T."/>
            <person name="Takahashi S."/>
            <person name="Yoshida T."/>
            <person name="Shimamura S."/>
            <person name="Takaki Y."/>
            <person name="Nagai Y."/>
            <person name="Toyoda A."/>
            <person name="Suzuki Y."/>
            <person name="Arimoto A."/>
            <person name="Ishii H."/>
            <person name="Satoh N."/>
            <person name="Nishiyama T."/>
            <person name="Hasebe M."/>
            <person name="Maruyama T."/>
            <person name="Minagawa J."/>
            <person name="Obokata J."/>
            <person name="Shigenobu S."/>
        </authorList>
    </citation>
    <scope>NUCLEOTIDE SEQUENCE [LARGE SCALE GENOMIC DNA]</scope>
</reference>
<dbReference type="GO" id="GO:0004519">
    <property type="term" value="F:endonuclease activity"/>
    <property type="evidence" value="ECO:0007669"/>
    <property type="project" value="UniProtKB-KW"/>
</dbReference>
<dbReference type="SUPFAM" id="SSF56672">
    <property type="entry name" value="DNA/RNA polymerases"/>
    <property type="match status" value="1"/>
</dbReference>
<sequence length="379" mass="43149">MKKTSKIFFMSGYLQAELSEIPRHDVITLIGDLNAEVGDENIGAERTMGIHGCGSINNNCERLVELCTSNDLVIGGTLFEHPAIHKLTWYSPNGRDKNQIDHIAINNIWRRSLLDVRVKRGADVGSDHLLVIASIRLKLRRTDRRDMHKKRLDLNKLKDPDVRKLFTIQLKNRFQALSEQENNSPQEMENINHLWNQVKTSYQDAGQWTLGHRKARWTEHFHEILNRQAPESESIIPEAEEDLDVVTTVPTRQEIIRAIKSLKNNKAPGPDGLNAELFKADPELAAGVLLPLLTNAWKEKKIPEEWNEGFIIKIPKKGNLSDCNNWRGITLLSIPSKVLAKIVIGRISGAIDRKLREEQAGFRPGRGRTDQIFTLRNII</sequence>